<evidence type="ECO:0000313" key="2">
    <source>
        <dbReference type="Proteomes" id="UP000007875"/>
    </source>
</evidence>
<reference evidence="1" key="2">
    <citation type="submission" date="2025-08" db="UniProtKB">
        <authorList>
            <consortium name="Ensembl"/>
        </authorList>
    </citation>
    <scope>IDENTIFICATION</scope>
</reference>
<proteinExistence type="predicted"/>
<protein>
    <submittedName>
        <fullName evidence="1">Uncharacterized protein</fullName>
    </submittedName>
</protein>
<dbReference type="Proteomes" id="UP000007875">
    <property type="component" value="Unassembled WGS sequence"/>
</dbReference>
<organism evidence="1 2">
    <name type="scientific">Ciona savignyi</name>
    <name type="common">Pacific transparent sea squirt</name>
    <dbReference type="NCBI Taxonomy" id="51511"/>
    <lineage>
        <taxon>Eukaryota</taxon>
        <taxon>Metazoa</taxon>
        <taxon>Chordata</taxon>
        <taxon>Tunicata</taxon>
        <taxon>Ascidiacea</taxon>
        <taxon>Phlebobranchia</taxon>
        <taxon>Cionidae</taxon>
        <taxon>Ciona</taxon>
    </lineage>
</organism>
<sequence length="204" mass="22749">MQRSRGINLPSHAPKLKESGSLLAAHLKAKTKMLGSKCSSDPALSSSVDDLPSMSESRVTSMFDSRLTENLPCYKTRETKHELVNTKLQAASGDRLLFINDITKKDFNSDNPVLTWFCSKSKSDESVSNQAITKPMNMPEVFQNCVGTYMKVKLVQKMHVCKVCGFSVDATDSKEVGEKTLQTHVMEHSLKEIYETGSEVSKWH</sequence>
<reference evidence="2" key="1">
    <citation type="submission" date="2003-08" db="EMBL/GenBank/DDBJ databases">
        <authorList>
            <person name="Birren B."/>
            <person name="Nusbaum C."/>
            <person name="Abebe A."/>
            <person name="Abouelleil A."/>
            <person name="Adekoya E."/>
            <person name="Ait-zahra M."/>
            <person name="Allen N."/>
            <person name="Allen T."/>
            <person name="An P."/>
            <person name="Anderson M."/>
            <person name="Anderson S."/>
            <person name="Arachchi H."/>
            <person name="Armbruster J."/>
            <person name="Bachantsang P."/>
            <person name="Baldwin J."/>
            <person name="Barry A."/>
            <person name="Bayul T."/>
            <person name="Blitshsteyn B."/>
            <person name="Bloom T."/>
            <person name="Blye J."/>
            <person name="Boguslavskiy L."/>
            <person name="Borowsky M."/>
            <person name="Boukhgalter B."/>
            <person name="Brunache A."/>
            <person name="Butler J."/>
            <person name="Calixte N."/>
            <person name="Calvo S."/>
            <person name="Camarata J."/>
            <person name="Campo K."/>
            <person name="Chang J."/>
            <person name="Cheshatsang Y."/>
            <person name="Citroen M."/>
            <person name="Collymore A."/>
            <person name="Considine T."/>
            <person name="Cook A."/>
            <person name="Cooke P."/>
            <person name="Corum B."/>
            <person name="Cuomo C."/>
            <person name="David R."/>
            <person name="Dawoe T."/>
            <person name="Degray S."/>
            <person name="Dodge S."/>
            <person name="Dooley K."/>
            <person name="Dorje P."/>
            <person name="Dorjee K."/>
            <person name="Dorris L."/>
            <person name="Duffey N."/>
            <person name="Dupes A."/>
            <person name="Elkins T."/>
            <person name="Engels R."/>
            <person name="Erickson J."/>
            <person name="Farina A."/>
            <person name="Faro S."/>
            <person name="Ferreira P."/>
            <person name="Fischer H."/>
            <person name="Fitzgerald M."/>
            <person name="Foley K."/>
            <person name="Gage D."/>
            <person name="Galagan J."/>
            <person name="Gearin G."/>
            <person name="Gnerre S."/>
            <person name="Gnirke A."/>
            <person name="Goyette A."/>
            <person name="Graham J."/>
            <person name="Grandbois E."/>
            <person name="Gyaltsen K."/>
            <person name="Hafez N."/>
            <person name="Hagopian D."/>
            <person name="Hagos B."/>
            <person name="Hall J."/>
            <person name="Hatcher B."/>
            <person name="Heller A."/>
            <person name="Higgins H."/>
            <person name="Honan T."/>
            <person name="Horn A."/>
            <person name="Houde N."/>
            <person name="Hughes L."/>
            <person name="Hulme W."/>
            <person name="Husby E."/>
            <person name="Iliev I."/>
            <person name="Jaffe D."/>
            <person name="Jones C."/>
            <person name="Kamal M."/>
            <person name="Kamat A."/>
            <person name="Kamvysselis M."/>
            <person name="Karlsson E."/>
            <person name="Kells C."/>
            <person name="Kieu A."/>
            <person name="Kisner P."/>
            <person name="Kodira C."/>
            <person name="Kulbokas E."/>
            <person name="Labutti K."/>
            <person name="Lama D."/>
            <person name="Landers T."/>
            <person name="Leger J."/>
            <person name="Levine S."/>
            <person name="Lewis D."/>
            <person name="Lewis T."/>
            <person name="Lindblad-toh K."/>
            <person name="Liu X."/>
            <person name="Lokyitsang T."/>
            <person name="Lokyitsang Y."/>
            <person name="Lucien O."/>
            <person name="Lui A."/>
            <person name="Ma L.J."/>
            <person name="Mabbitt R."/>
            <person name="Macdonald J."/>
            <person name="Maclean C."/>
            <person name="Major J."/>
            <person name="Manning J."/>
            <person name="Marabella R."/>
            <person name="Maru K."/>
            <person name="Matthews C."/>
            <person name="Mauceli E."/>
            <person name="Mccarthy M."/>
            <person name="Mcdonough S."/>
            <person name="Mcghee T."/>
            <person name="Meldrim J."/>
            <person name="Meneus L."/>
            <person name="Mesirov J."/>
            <person name="Mihalev A."/>
            <person name="Mihova T."/>
            <person name="Mikkelsen T."/>
            <person name="Mlenga V."/>
            <person name="Moru K."/>
            <person name="Mozes J."/>
            <person name="Mulrain L."/>
            <person name="Munson G."/>
            <person name="Naylor J."/>
            <person name="Newes C."/>
            <person name="Nguyen C."/>
            <person name="Nguyen N."/>
            <person name="Nguyen T."/>
            <person name="Nicol R."/>
            <person name="Nielsen C."/>
            <person name="Nizzari M."/>
            <person name="Norbu C."/>
            <person name="Norbu N."/>
            <person name="O'donnell P."/>
            <person name="Okoawo O."/>
            <person name="O'leary S."/>
            <person name="Omotosho B."/>
            <person name="O'neill K."/>
            <person name="Osman S."/>
            <person name="Parker S."/>
            <person name="Perrin D."/>
            <person name="Phunkhang P."/>
            <person name="Piqani B."/>
            <person name="Purcell S."/>
            <person name="Rachupka T."/>
            <person name="Ramasamy U."/>
            <person name="Rameau R."/>
            <person name="Ray V."/>
            <person name="Raymond C."/>
            <person name="Retta R."/>
            <person name="Richardson S."/>
            <person name="Rise C."/>
            <person name="Rodriguez J."/>
            <person name="Rogers J."/>
            <person name="Rogov P."/>
            <person name="Rutman M."/>
            <person name="Schupbach R."/>
            <person name="Seaman C."/>
            <person name="Settipalli S."/>
            <person name="Sharpe T."/>
            <person name="Sheridan J."/>
            <person name="Sherpa N."/>
            <person name="Shi J."/>
            <person name="Smirnov S."/>
            <person name="Smith C."/>
            <person name="Sougnez C."/>
            <person name="Spencer B."/>
            <person name="Stalker J."/>
            <person name="Stange-thomann N."/>
            <person name="Stavropoulos S."/>
            <person name="Stetson K."/>
            <person name="Stone C."/>
            <person name="Stone S."/>
            <person name="Stubbs M."/>
            <person name="Talamas J."/>
            <person name="Tchuinga P."/>
            <person name="Tenzing P."/>
            <person name="Tesfaye S."/>
            <person name="Theodore J."/>
            <person name="Thoulutsang Y."/>
            <person name="Topham K."/>
            <person name="Towey S."/>
            <person name="Tsamla T."/>
            <person name="Tsomo N."/>
            <person name="Vallee D."/>
            <person name="Vassiliev H."/>
            <person name="Venkataraman V."/>
            <person name="Vinson J."/>
            <person name="Vo A."/>
            <person name="Wade C."/>
            <person name="Wang S."/>
            <person name="Wangchuk T."/>
            <person name="Wangdi T."/>
            <person name="Whittaker C."/>
            <person name="Wilkinson J."/>
            <person name="Wu Y."/>
            <person name="Wyman D."/>
            <person name="Yadav S."/>
            <person name="Yang S."/>
            <person name="Yang X."/>
            <person name="Yeager S."/>
            <person name="Yee E."/>
            <person name="Young G."/>
            <person name="Zainoun J."/>
            <person name="Zembeck L."/>
            <person name="Zimmer A."/>
            <person name="Zody M."/>
            <person name="Lander E."/>
        </authorList>
    </citation>
    <scope>NUCLEOTIDE SEQUENCE [LARGE SCALE GENOMIC DNA]</scope>
</reference>
<dbReference type="GeneTree" id="ENSGT00530000066706"/>
<dbReference type="AlphaFoldDB" id="H2Y9K9"/>
<reference evidence="1" key="3">
    <citation type="submission" date="2025-09" db="UniProtKB">
        <authorList>
            <consortium name="Ensembl"/>
        </authorList>
    </citation>
    <scope>IDENTIFICATION</scope>
</reference>
<keyword evidence="2" id="KW-1185">Reference proteome</keyword>
<name>H2Y9K9_CIOSA</name>
<dbReference type="HOGENOM" id="CLU_116336_0_0_1"/>
<dbReference type="Ensembl" id="ENSCSAVT00000002042.1">
    <property type="protein sequence ID" value="ENSCSAVP00000002007.1"/>
    <property type="gene ID" value="ENSCSAVG00000001175.1"/>
</dbReference>
<evidence type="ECO:0000313" key="1">
    <source>
        <dbReference type="Ensembl" id="ENSCSAVP00000002007.1"/>
    </source>
</evidence>
<accession>H2Y9K9</accession>
<dbReference type="InParanoid" id="H2Y9K9"/>